<accession>A0ABX9FTI9</accession>
<keyword evidence="3" id="KW-1185">Reference proteome</keyword>
<sequence length="47" mass="5264">MRHTDKWFPAEDDETPGGLNPIACALAAFAVYVALAVIWIFRAEIWS</sequence>
<gene>
    <name evidence="2" type="ORF">DFP87_1337</name>
</gene>
<protein>
    <submittedName>
        <fullName evidence="2">Uncharacterized protein</fullName>
    </submittedName>
</protein>
<organism evidence="2 3">
    <name type="scientific">Achromobacter marplatensis</name>
    <dbReference type="NCBI Taxonomy" id="470868"/>
    <lineage>
        <taxon>Bacteria</taxon>
        <taxon>Pseudomonadati</taxon>
        <taxon>Pseudomonadota</taxon>
        <taxon>Betaproteobacteria</taxon>
        <taxon>Burkholderiales</taxon>
        <taxon>Alcaligenaceae</taxon>
        <taxon>Achromobacter</taxon>
    </lineage>
</organism>
<dbReference type="Proteomes" id="UP000252124">
    <property type="component" value="Unassembled WGS sequence"/>
</dbReference>
<dbReference type="GeneID" id="99734555"/>
<reference evidence="2 3" key="1">
    <citation type="submission" date="2018-06" db="EMBL/GenBank/DDBJ databases">
        <title>Genomic Encyclopedia of Type Strains, Phase III (KMG-III): the genomes of soil and plant-associated and newly described type strains.</title>
        <authorList>
            <person name="Whitman W."/>
        </authorList>
    </citation>
    <scope>NUCLEOTIDE SEQUENCE [LARGE SCALE GENOMIC DNA]</scope>
    <source>
        <strain evidence="2 3">CECT 7342</strain>
    </source>
</reference>
<evidence type="ECO:0000313" key="3">
    <source>
        <dbReference type="Proteomes" id="UP000252124"/>
    </source>
</evidence>
<keyword evidence="1" id="KW-0812">Transmembrane</keyword>
<evidence type="ECO:0000256" key="1">
    <source>
        <dbReference type="SAM" id="Phobius"/>
    </source>
</evidence>
<proteinExistence type="predicted"/>
<keyword evidence="1" id="KW-0472">Membrane</keyword>
<name>A0ABX9FTI9_9BURK</name>
<dbReference type="RefSeq" id="WP_158218702.1">
    <property type="nucleotide sequence ID" value="NZ_CADIJU010000043.1"/>
</dbReference>
<keyword evidence="1" id="KW-1133">Transmembrane helix</keyword>
<comment type="caution">
    <text evidence="2">The sequence shown here is derived from an EMBL/GenBank/DDBJ whole genome shotgun (WGS) entry which is preliminary data.</text>
</comment>
<feature type="transmembrane region" description="Helical" evidence="1">
    <location>
        <begin position="20"/>
        <end position="41"/>
    </location>
</feature>
<dbReference type="EMBL" id="QNRM01000033">
    <property type="protein sequence ID" value="RBP09778.1"/>
    <property type="molecule type" value="Genomic_DNA"/>
</dbReference>
<evidence type="ECO:0000313" key="2">
    <source>
        <dbReference type="EMBL" id="RBP09778.1"/>
    </source>
</evidence>